<keyword evidence="1" id="KW-1133">Transmembrane helix</keyword>
<comment type="caution">
    <text evidence="2">The sequence shown here is derived from an EMBL/GenBank/DDBJ whole genome shotgun (WGS) entry which is preliminary data.</text>
</comment>
<evidence type="ECO:0000313" key="2">
    <source>
        <dbReference type="EMBL" id="KAK0600367.1"/>
    </source>
</evidence>
<dbReference type="AlphaFoldDB" id="A0AA39SV57"/>
<reference evidence="2" key="2">
    <citation type="submission" date="2023-06" db="EMBL/GenBank/DDBJ databases">
        <authorList>
            <person name="Swenson N.G."/>
            <person name="Wegrzyn J.L."/>
            <person name="Mcevoy S.L."/>
        </authorList>
    </citation>
    <scope>NUCLEOTIDE SEQUENCE</scope>
    <source>
        <strain evidence="2">NS2018</strain>
        <tissue evidence="2">Leaf</tissue>
    </source>
</reference>
<dbReference type="EMBL" id="JAUESC010000003">
    <property type="protein sequence ID" value="KAK0600367.1"/>
    <property type="molecule type" value="Genomic_DNA"/>
</dbReference>
<gene>
    <name evidence="2" type="ORF">LWI29_014248</name>
</gene>
<proteinExistence type="predicted"/>
<name>A0AA39SV57_ACESA</name>
<evidence type="ECO:0000313" key="3">
    <source>
        <dbReference type="Proteomes" id="UP001168877"/>
    </source>
</evidence>
<evidence type="ECO:0000256" key="1">
    <source>
        <dbReference type="SAM" id="Phobius"/>
    </source>
</evidence>
<keyword evidence="3" id="KW-1185">Reference proteome</keyword>
<dbReference type="Proteomes" id="UP001168877">
    <property type="component" value="Unassembled WGS sequence"/>
</dbReference>
<dbReference type="InterPro" id="IPR027417">
    <property type="entry name" value="P-loop_NTPase"/>
</dbReference>
<reference evidence="2" key="1">
    <citation type="journal article" date="2022" name="Plant J.">
        <title>Strategies of tolerance reflected in two North American maple genomes.</title>
        <authorList>
            <person name="McEvoy S.L."/>
            <person name="Sezen U.U."/>
            <person name="Trouern-Trend A."/>
            <person name="McMahon S.M."/>
            <person name="Schaberg P.G."/>
            <person name="Yang J."/>
            <person name="Wegrzyn J.L."/>
            <person name="Swenson N.G."/>
        </authorList>
    </citation>
    <scope>NUCLEOTIDE SEQUENCE</scope>
    <source>
        <strain evidence="2">NS2018</strain>
    </source>
</reference>
<keyword evidence="1" id="KW-0812">Transmembrane</keyword>
<sequence length="150" mass="16826">MSSQATVRCFSSVERIWLPVGGGAKMAIRFSVRGTRGILLYLQITNLWYPDLLDDVFPNDGNGSKVLATSHSLVEYAEWSHIFSLRPLNDTESLEMLTDGDFSNESNLLELKTVKRSLKVICNGWPFAITLLLGILLGKDKQDALQMLEY</sequence>
<protein>
    <submittedName>
        <fullName evidence="2">Uncharacterized protein</fullName>
    </submittedName>
</protein>
<dbReference type="SUPFAM" id="SSF52540">
    <property type="entry name" value="P-loop containing nucleoside triphosphate hydrolases"/>
    <property type="match status" value="1"/>
</dbReference>
<keyword evidence="1" id="KW-0472">Membrane</keyword>
<organism evidence="2 3">
    <name type="scientific">Acer saccharum</name>
    <name type="common">Sugar maple</name>
    <dbReference type="NCBI Taxonomy" id="4024"/>
    <lineage>
        <taxon>Eukaryota</taxon>
        <taxon>Viridiplantae</taxon>
        <taxon>Streptophyta</taxon>
        <taxon>Embryophyta</taxon>
        <taxon>Tracheophyta</taxon>
        <taxon>Spermatophyta</taxon>
        <taxon>Magnoliopsida</taxon>
        <taxon>eudicotyledons</taxon>
        <taxon>Gunneridae</taxon>
        <taxon>Pentapetalae</taxon>
        <taxon>rosids</taxon>
        <taxon>malvids</taxon>
        <taxon>Sapindales</taxon>
        <taxon>Sapindaceae</taxon>
        <taxon>Hippocastanoideae</taxon>
        <taxon>Acereae</taxon>
        <taxon>Acer</taxon>
    </lineage>
</organism>
<feature type="transmembrane region" description="Helical" evidence="1">
    <location>
        <begin position="120"/>
        <end position="138"/>
    </location>
</feature>
<accession>A0AA39SV57</accession>